<dbReference type="CDD" id="cd17536">
    <property type="entry name" value="REC_YesN-like"/>
    <property type="match status" value="1"/>
</dbReference>
<dbReference type="Pfam" id="PF00072">
    <property type="entry name" value="Response_reg"/>
    <property type="match status" value="1"/>
</dbReference>
<evidence type="ECO:0000256" key="3">
    <source>
        <dbReference type="PROSITE-ProRule" id="PRU00169"/>
    </source>
</evidence>
<dbReference type="InterPro" id="IPR050595">
    <property type="entry name" value="Bact_response_regulator"/>
</dbReference>
<evidence type="ECO:0000256" key="2">
    <source>
        <dbReference type="ARBA" id="ARBA00023012"/>
    </source>
</evidence>
<accession>A0A7M2X4C0</accession>
<keyword evidence="1 3" id="KW-0597">Phosphoprotein</keyword>
<evidence type="ECO:0000259" key="4">
    <source>
        <dbReference type="PROSITE" id="PS50110"/>
    </source>
</evidence>
<dbReference type="SMART" id="SM00448">
    <property type="entry name" value="REC"/>
    <property type="match status" value="1"/>
</dbReference>
<dbReference type="EMBL" id="CP063458">
    <property type="protein sequence ID" value="QOV91891.1"/>
    <property type="molecule type" value="Genomic_DNA"/>
</dbReference>
<dbReference type="Gene3D" id="1.10.10.60">
    <property type="entry name" value="Homeodomain-like"/>
    <property type="match status" value="1"/>
</dbReference>
<feature type="domain" description="Response regulatory" evidence="4">
    <location>
        <begin position="15"/>
        <end position="129"/>
    </location>
</feature>
<evidence type="ECO:0000313" key="6">
    <source>
        <dbReference type="Proteomes" id="UP000593765"/>
    </source>
</evidence>
<dbReference type="AlphaFoldDB" id="A0A7M2X4C0"/>
<dbReference type="PANTHER" id="PTHR44591:SF14">
    <property type="entry name" value="PROTEIN PILG"/>
    <property type="match status" value="1"/>
</dbReference>
<organism evidence="5 6">
    <name type="scientific">Humisphaera borealis</name>
    <dbReference type="NCBI Taxonomy" id="2807512"/>
    <lineage>
        <taxon>Bacteria</taxon>
        <taxon>Pseudomonadati</taxon>
        <taxon>Planctomycetota</taxon>
        <taxon>Phycisphaerae</taxon>
        <taxon>Tepidisphaerales</taxon>
        <taxon>Tepidisphaeraceae</taxon>
        <taxon>Humisphaera</taxon>
    </lineage>
</organism>
<feature type="modified residue" description="4-aspartylphosphate" evidence="3">
    <location>
        <position position="64"/>
    </location>
</feature>
<evidence type="ECO:0000313" key="5">
    <source>
        <dbReference type="EMBL" id="QOV91891.1"/>
    </source>
</evidence>
<keyword evidence="6" id="KW-1185">Reference proteome</keyword>
<dbReference type="Gene3D" id="3.40.50.2300">
    <property type="match status" value="1"/>
</dbReference>
<evidence type="ECO:0000256" key="1">
    <source>
        <dbReference type="ARBA" id="ARBA00022553"/>
    </source>
</evidence>
<gene>
    <name evidence="5" type="ORF">IPV69_11270</name>
</gene>
<dbReference type="PRINTS" id="PR01590">
    <property type="entry name" value="HTHFIS"/>
</dbReference>
<dbReference type="Proteomes" id="UP000593765">
    <property type="component" value="Chromosome"/>
</dbReference>
<dbReference type="PROSITE" id="PS50110">
    <property type="entry name" value="RESPONSE_REGULATORY"/>
    <property type="match status" value="1"/>
</dbReference>
<dbReference type="KEGG" id="hbs:IPV69_11270"/>
<protein>
    <submittedName>
        <fullName evidence="5">Response regulator</fullName>
    </submittedName>
</protein>
<dbReference type="Pfam" id="PF02954">
    <property type="entry name" value="HTH_8"/>
    <property type="match status" value="1"/>
</dbReference>
<reference evidence="5 6" key="1">
    <citation type="submission" date="2020-10" db="EMBL/GenBank/DDBJ databases">
        <title>Wide distribution of Phycisphaera-like planctomycetes from WD2101 soil group in peatlands and genome analysis of the first cultivated representative.</title>
        <authorList>
            <person name="Dedysh S.N."/>
            <person name="Beletsky A.V."/>
            <person name="Ivanova A."/>
            <person name="Kulichevskaya I.S."/>
            <person name="Suzina N.E."/>
            <person name="Philippov D.A."/>
            <person name="Rakitin A.L."/>
            <person name="Mardanov A.V."/>
            <person name="Ravin N.V."/>
        </authorList>
    </citation>
    <scope>NUCLEOTIDE SEQUENCE [LARGE SCALE GENOMIC DNA]</scope>
    <source>
        <strain evidence="5 6">M1803</strain>
    </source>
</reference>
<dbReference type="InterPro" id="IPR001789">
    <property type="entry name" value="Sig_transdc_resp-reg_receiver"/>
</dbReference>
<dbReference type="InterPro" id="IPR002197">
    <property type="entry name" value="HTH_Fis"/>
</dbReference>
<dbReference type="PANTHER" id="PTHR44591">
    <property type="entry name" value="STRESS RESPONSE REGULATOR PROTEIN 1"/>
    <property type="match status" value="1"/>
</dbReference>
<dbReference type="InterPro" id="IPR011006">
    <property type="entry name" value="CheY-like_superfamily"/>
</dbReference>
<dbReference type="InterPro" id="IPR009057">
    <property type="entry name" value="Homeodomain-like_sf"/>
</dbReference>
<proteinExistence type="predicted"/>
<keyword evidence="2" id="KW-0902">Two-component regulatory system</keyword>
<dbReference type="GO" id="GO:0000160">
    <property type="term" value="P:phosphorelay signal transduction system"/>
    <property type="evidence" value="ECO:0007669"/>
    <property type="project" value="UniProtKB-KW"/>
</dbReference>
<dbReference type="GO" id="GO:0043565">
    <property type="term" value="F:sequence-specific DNA binding"/>
    <property type="evidence" value="ECO:0007669"/>
    <property type="project" value="InterPro"/>
</dbReference>
<dbReference type="SUPFAM" id="SSF52172">
    <property type="entry name" value="CheY-like"/>
    <property type="match status" value="1"/>
</dbReference>
<name>A0A7M2X4C0_9BACT</name>
<sequence length="217" mass="23957">MSTSSAQLRPPVSPRVLVVEDEARLRELLERVLPGWGFEVVAARSAEEAMRLAEADPPDIIILDLNLPGEGGLSFFRRVKQRWPNVQGIVQTGFGSVESAKVAIHLEVVEFLTKPASLGELEQALDRALRRVSTTLPVIPTSPADDVQDRQDTIDIPDDAPAGAAGKTLEEVERQHILATLIRHRGNRTATASALGISRRTLYYKIEEYEKQGFKVE</sequence>
<dbReference type="SUPFAM" id="SSF46689">
    <property type="entry name" value="Homeodomain-like"/>
    <property type="match status" value="1"/>
</dbReference>